<dbReference type="GO" id="GO:0044718">
    <property type="term" value="P:siderophore transmembrane transport"/>
    <property type="evidence" value="ECO:0007669"/>
    <property type="project" value="TreeGrafter"/>
</dbReference>
<dbReference type="InterPro" id="IPR000531">
    <property type="entry name" value="Beta-barrel_TonB"/>
</dbReference>
<dbReference type="Pfam" id="PF00593">
    <property type="entry name" value="TonB_dep_Rec_b-barrel"/>
    <property type="match status" value="1"/>
</dbReference>
<feature type="domain" description="TonB-dependent receptor plug" evidence="13">
    <location>
        <begin position="57"/>
        <end position="158"/>
    </location>
</feature>
<evidence type="ECO:0000259" key="13">
    <source>
        <dbReference type="Pfam" id="PF07715"/>
    </source>
</evidence>
<dbReference type="GO" id="GO:0015344">
    <property type="term" value="F:siderophore uptake transmembrane transporter activity"/>
    <property type="evidence" value="ECO:0007669"/>
    <property type="project" value="TreeGrafter"/>
</dbReference>
<dbReference type="Gene3D" id="2.40.170.20">
    <property type="entry name" value="TonB-dependent receptor, beta-barrel domain"/>
    <property type="match status" value="1"/>
</dbReference>
<evidence type="ECO:0000256" key="9">
    <source>
        <dbReference type="ARBA" id="ARBA00023237"/>
    </source>
</evidence>
<dbReference type="GO" id="GO:0009279">
    <property type="term" value="C:cell outer membrane"/>
    <property type="evidence" value="ECO:0007669"/>
    <property type="project" value="UniProtKB-SubCell"/>
</dbReference>
<keyword evidence="2 10" id="KW-0813">Transport</keyword>
<evidence type="ECO:0000256" key="11">
    <source>
        <dbReference type="RuleBase" id="RU003357"/>
    </source>
</evidence>
<evidence type="ECO:0000256" key="7">
    <source>
        <dbReference type="ARBA" id="ARBA00023136"/>
    </source>
</evidence>
<protein>
    <submittedName>
        <fullName evidence="14">Predicted TonB-dependent receptor</fullName>
    </submittedName>
</protein>
<dbReference type="PROSITE" id="PS52016">
    <property type="entry name" value="TONB_DEPENDENT_REC_3"/>
    <property type="match status" value="1"/>
</dbReference>
<evidence type="ECO:0000256" key="2">
    <source>
        <dbReference type="ARBA" id="ARBA00022448"/>
    </source>
</evidence>
<dbReference type="PANTHER" id="PTHR30069:SF29">
    <property type="entry name" value="HEMOGLOBIN AND HEMOGLOBIN-HAPTOGLOBIN-BINDING PROTEIN 1-RELATED"/>
    <property type="match status" value="1"/>
</dbReference>
<dbReference type="InterPro" id="IPR012910">
    <property type="entry name" value="Plug_dom"/>
</dbReference>
<name>A0A445N1B2_9BACT</name>
<dbReference type="InterPro" id="IPR037066">
    <property type="entry name" value="Plug_dom_sf"/>
</dbReference>
<evidence type="ECO:0000313" key="14">
    <source>
        <dbReference type="EMBL" id="SPD75497.1"/>
    </source>
</evidence>
<keyword evidence="3 10" id="KW-1134">Transmembrane beta strand</keyword>
<evidence type="ECO:0000256" key="5">
    <source>
        <dbReference type="ARBA" id="ARBA00022729"/>
    </source>
</evidence>
<proteinExistence type="inferred from homology"/>
<keyword evidence="8 14" id="KW-0675">Receptor</keyword>
<dbReference type="Pfam" id="PF07715">
    <property type="entry name" value="Plug"/>
    <property type="match status" value="1"/>
</dbReference>
<keyword evidence="7 10" id="KW-0472">Membrane</keyword>
<keyword evidence="9 10" id="KW-0998">Cell outer membrane</keyword>
<evidence type="ECO:0000259" key="12">
    <source>
        <dbReference type="Pfam" id="PF00593"/>
    </source>
</evidence>
<reference evidence="14" key="1">
    <citation type="submission" date="2018-01" db="EMBL/GenBank/DDBJ databases">
        <authorList>
            <person name="Regsiter A."/>
            <person name="William W."/>
        </authorList>
    </citation>
    <scope>NUCLEOTIDE SEQUENCE</scope>
    <source>
        <strain evidence="14">TRIP AH-1</strain>
    </source>
</reference>
<comment type="similarity">
    <text evidence="10 11">Belongs to the TonB-dependent receptor family.</text>
</comment>
<dbReference type="InterPro" id="IPR036942">
    <property type="entry name" value="Beta-barrel_TonB_sf"/>
</dbReference>
<dbReference type="SUPFAM" id="SSF56935">
    <property type="entry name" value="Porins"/>
    <property type="match status" value="1"/>
</dbReference>
<dbReference type="AlphaFoldDB" id="A0A445N1B2"/>
<evidence type="ECO:0000256" key="4">
    <source>
        <dbReference type="ARBA" id="ARBA00022692"/>
    </source>
</evidence>
<dbReference type="PANTHER" id="PTHR30069">
    <property type="entry name" value="TONB-DEPENDENT OUTER MEMBRANE RECEPTOR"/>
    <property type="match status" value="1"/>
</dbReference>
<dbReference type="CDD" id="cd01347">
    <property type="entry name" value="ligand_gated_channel"/>
    <property type="match status" value="1"/>
</dbReference>
<evidence type="ECO:0000256" key="3">
    <source>
        <dbReference type="ARBA" id="ARBA00022452"/>
    </source>
</evidence>
<evidence type="ECO:0000256" key="8">
    <source>
        <dbReference type="ARBA" id="ARBA00023170"/>
    </source>
</evidence>
<gene>
    <name evidence="14" type="ORF">PITCH_A640040</name>
</gene>
<sequence>MRSRLKTKAILYLLILLCSTFVGLGWAEEKVGDAEKESNVFDLGEVVVSGESSIISQVATVETLDREQLDLTNSTDLSSALETLPGVHVATGQRNEAYLNVRGFNQKYVPIFYDGIPWYIPNDGYVDSSEIPTGNLSQVTLTKGAASVLYGPNTMGGVINIISMKPQKAFEGSYGAEANRSGYLGNLNLGSKMDKFYFMGGVSGLDYGDYRMSHAYSPKPANRDGWYEDGYKRDNSDIESLSETLKMGIVPSEGHEYAVGFHHVRSDEKGWPTNVYPSESVMYRRFADWEKKTYYFIGDSRITDQLSAKTRLYHDQYFNVLDAYDDETFTTQNARYAFHSTYDDHTDGGSIVLKSEYIEDNTTSASFHYKKDTHKEQDDYGASWERYESKMFSYGLENETKLTDNFGFVLGTSYDVQDPKYANGDEVRSNEEAWNLLGGAHYTFEDATRLHFSVAKKTRFPTLNELYSSYLGSVTPNPNLKKEQSVNYETGIQRPLPWESIAGFTLFYSDVEDLINRRTLPDRTTITENIGQSRFRGFELSAKTNGLPLNTLEAHYTYLDSENRSDDRTSSHLSEIPKYQLYMSDLLTVTDWFSLYAKAEYNRKQWAQKRDQSWVDLDDYWVVDLKAMADLYDMATFEVGVRNIFDENYETSYGFPREGREAFCGIRGSF</sequence>
<evidence type="ECO:0000256" key="6">
    <source>
        <dbReference type="ARBA" id="ARBA00023077"/>
    </source>
</evidence>
<comment type="subcellular location">
    <subcellularLocation>
        <location evidence="1 10">Cell outer membrane</location>
        <topology evidence="1 10">Multi-pass membrane protein</topology>
    </subcellularLocation>
</comment>
<keyword evidence="6 11" id="KW-0798">TonB box</keyword>
<evidence type="ECO:0000256" key="1">
    <source>
        <dbReference type="ARBA" id="ARBA00004571"/>
    </source>
</evidence>
<keyword evidence="5" id="KW-0732">Signal</keyword>
<dbReference type="Gene3D" id="2.170.130.10">
    <property type="entry name" value="TonB-dependent receptor, plug domain"/>
    <property type="match status" value="1"/>
</dbReference>
<keyword evidence="4 10" id="KW-0812">Transmembrane</keyword>
<organism evidence="14">
    <name type="scientific">uncultured Desulfobacterium sp</name>
    <dbReference type="NCBI Taxonomy" id="201089"/>
    <lineage>
        <taxon>Bacteria</taxon>
        <taxon>Pseudomonadati</taxon>
        <taxon>Thermodesulfobacteriota</taxon>
        <taxon>Desulfobacteria</taxon>
        <taxon>Desulfobacterales</taxon>
        <taxon>Desulfobacteriaceae</taxon>
        <taxon>Desulfobacterium</taxon>
        <taxon>environmental samples</taxon>
    </lineage>
</organism>
<accession>A0A445N1B2</accession>
<feature type="domain" description="TonB-dependent receptor-like beta-barrel" evidence="12">
    <location>
        <begin position="205"/>
        <end position="644"/>
    </location>
</feature>
<dbReference type="InterPro" id="IPR039426">
    <property type="entry name" value="TonB-dep_rcpt-like"/>
</dbReference>
<evidence type="ECO:0000256" key="10">
    <source>
        <dbReference type="PROSITE-ProRule" id="PRU01360"/>
    </source>
</evidence>
<dbReference type="EMBL" id="OJIN01000208">
    <property type="protein sequence ID" value="SPD75497.1"/>
    <property type="molecule type" value="Genomic_DNA"/>
</dbReference>